<dbReference type="Pfam" id="PF13975">
    <property type="entry name" value="gag-asp_proteas"/>
    <property type="match status" value="1"/>
</dbReference>
<dbReference type="SUPFAM" id="SSF56672">
    <property type="entry name" value="DNA/RNA polymerases"/>
    <property type="match status" value="1"/>
</dbReference>
<proteinExistence type="predicted"/>
<dbReference type="PANTHER" id="PTHR37984:SF5">
    <property type="entry name" value="PROTEIN NYNRIN-LIKE"/>
    <property type="match status" value="1"/>
</dbReference>
<name>A0A438GSU4_VITVI</name>
<evidence type="ECO:0000256" key="2">
    <source>
        <dbReference type="ARBA" id="ARBA00022695"/>
    </source>
</evidence>
<dbReference type="InterPro" id="IPR056924">
    <property type="entry name" value="SH3_Tf2-1"/>
</dbReference>
<dbReference type="Pfam" id="PF24626">
    <property type="entry name" value="SH3_Tf2-1"/>
    <property type="match status" value="1"/>
</dbReference>
<evidence type="ECO:0000256" key="1">
    <source>
        <dbReference type="ARBA" id="ARBA00022679"/>
    </source>
</evidence>
<keyword evidence="2" id="KW-0548">Nucleotidyltransferase</keyword>
<dbReference type="InterPro" id="IPR043128">
    <property type="entry name" value="Rev_trsase/Diguanyl_cyclase"/>
</dbReference>
<dbReference type="InterPro" id="IPR050951">
    <property type="entry name" value="Retrovirus_Pol_polyprotein"/>
</dbReference>
<dbReference type="SUPFAM" id="SSF53098">
    <property type="entry name" value="Ribonuclease H-like"/>
    <property type="match status" value="1"/>
</dbReference>
<dbReference type="InterPro" id="IPR021109">
    <property type="entry name" value="Peptidase_aspartic_dom_sf"/>
</dbReference>
<dbReference type="Proteomes" id="UP000288805">
    <property type="component" value="Unassembled WGS sequence"/>
</dbReference>
<dbReference type="Gene3D" id="3.30.420.10">
    <property type="entry name" value="Ribonuclease H-like superfamily/Ribonuclease H"/>
    <property type="match status" value="1"/>
</dbReference>
<dbReference type="CDD" id="cd09274">
    <property type="entry name" value="RNase_HI_RT_Ty3"/>
    <property type="match status" value="1"/>
</dbReference>
<dbReference type="GO" id="GO:0004519">
    <property type="term" value="F:endonuclease activity"/>
    <property type="evidence" value="ECO:0007669"/>
    <property type="project" value="UniProtKB-KW"/>
</dbReference>
<dbReference type="Pfam" id="PF17919">
    <property type="entry name" value="RT_RNaseH_2"/>
    <property type="match status" value="1"/>
</dbReference>
<dbReference type="EMBL" id="QGNW01000353">
    <property type="protein sequence ID" value="RVW75259.1"/>
    <property type="molecule type" value="Genomic_DNA"/>
</dbReference>
<dbReference type="SUPFAM" id="SSF50630">
    <property type="entry name" value="Acid proteases"/>
    <property type="match status" value="1"/>
</dbReference>
<comment type="caution">
    <text evidence="7">The sequence shown here is derived from an EMBL/GenBank/DDBJ whole genome shotgun (WGS) entry which is preliminary data.</text>
</comment>
<dbReference type="InterPro" id="IPR001584">
    <property type="entry name" value="Integrase_cat-core"/>
</dbReference>
<dbReference type="Gene3D" id="3.10.10.10">
    <property type="entry name" value="HIV Type 1 Reverse Transcriptase, subunit A, domain 1"/>
    <property type="match status" value="1"/>
</dbReference>
<dbReference type="InterPro" id="IPR041577">
    <property type="entry name" value="RT_RNaseH_2"/>
</dbReference>
<dbReference type="Gene3D" id="3.30.70.270">
    <property type="match status" value="1"/>
</dbReference>
<dbReference type="AlphaFoldDB" id="A0A438GSU4"/>
<keyword evidence="3" id="KW-0540">Nuclease</keyword>
<sequence>MEKGLEDLKEQIQDLREGVLGSQVQSVSHEEFMSFQDKVMNMFASVESRVEALAARIEARDQEIQQELVIYKTVVSARVMATHEAPRVEVPKPPTFSGKRDAKELDNFLWHMESYFEVIALTDEAIKVRTATLYLTDNATLWWCRRKNMKRLKHTGSIREYVKEFSTLMLEISNMSEEELLFNFMDNLQRETPPSPSHSPRVVMLKVGRQGIKRDCPKKKCLNAMIEEKEESNAHVGSLQLLNALKAKSVPKMPQNKGLMYVKTLVNGKGTKTLVDTSATHNFVLEDETKRLELQASKEGGWLKAVNLAAKPSHRVAREVTMHIGSREGMVDFTVAPMDDFKMILGMDFLQKVMAILEEEKPCVVPTITEGSPKTPMLLAMQVKKGLKRKEVTYLATLKEENDKKSGEPMPKEIERVLDEFKDVMLPELPKRLPPRREEDHKIELEPGAKPFAMGPYRMAPPELEELRRQLKELLDTGFIQPSKAPYGAPREILHEVGLKVKLLLSKDCGGGRVKDYMCDQEKCLFAKEEVNFLGHRIKDGKLMMDDSKVKVIQEWDAPTKHHLPRFLTAASRVAMTTLPPNVIMRNIKYLLAINERNSTPEAVYMCLRTKKKGIPWYDDWIKNLYELRSRVHPFGNHVDHQRRENKAWEWDEMCQQAFKDLKKVVTEEPVLALSNHTKVFEVHTEALDFVIGRVLMQDRHPIAFESHKKHYLLGSHFIVKTDNVAISYFQTQKKLSPKQARWQDFLAEFDYTLEYKPRSANHMANALSRKAELASMTNKVEQGQPRGLLEPLPMAERLWDSVTMDFIIGLPKSEDNDSIIVVVDRFSKYTTFIATPIDCIVEEMVRLFLNHVVKYWGLLKYIISDRDSRFTGKFWIEFFKLMGLELHFSTSFHPQTDGSKATNKSPFELAIGQQPLTPHILTIGYMGRSPMAFKFAKGWHEQADIARSYLDRATRKIKKWADKKRCHTEYKAGDMVLVKLLPQQFKSLRLMHKGLVRRYEGPFSILRKVAKVSYKVELPPRLKIHPIFHVSYLKPYHEDKNDPSRGLSKRAPTTVVTSYDKEVEHIIVDRVIRR</sequence>
<keyword evidence="4" id="KW-0255">Endonuclease</keyword>
<evidence type="ECO:0000256" key="5">
    <source>
        <dbReference type="ARBA" id="ARBA00023268"/>
    </source>
</evidence>
<dbReference type="InterPro" id="IPR036397">
    <property type="entry name" value="RNaseH_sf"/>
</dbReference>
<accession>A0A438GSU4</accession>
<dbReference type="InterPro" id="IPR043502">
    <property type="entry name" value="DNA/RNA_pol_sf"/>
</dbReference>
<reference evidence="7 8" key="1">
    <citation type="journal article" date="2018" name="PLoS Genet.">
        <title>Population sequencing reveals clonal diversity and ancestral inbreeding in the grapevine cultivar Chardonnay.</title>
        <authorList>
            <person name="Roach M.J."/>
            <person name="Johnson D.L."/>
            <person name="Bohlmann J."/>
            <person name="van Vuuren H.J."/>
            <person name="Jones S.J."/>
            <person name="Pretorius I.S."/>
            <person name="Schmidt S.A."/>
            <person name="Borneman A.R."/>
        </authorList>
    </citation>
    <scope>NUCLEOTIDE SEQUENCE [LARGE SCALE GENOMIC DNA]</scope>
    <source>
        <strain evidence="8">cv. Chardonnay</strain>
        <tissue evidence="7">Leaf</tissue>
    </source>
</reference>
<dbReference type="PANTHER" id="PTHR37984">
    <property type="entry name" value="PROTEIN CBG26694"/>
    <property type="match status" value="1"/>
</dbReference>
<dbReference type="Gene3D" id="2.40.70.10">
    <property type="entry name" value="Acid Proteases"/>
    <property type="match status" value="1"/>
</dbReference>
<organism evidence="7 8">
    <name type="scientific">Vitis vinifera</name>
    <name type="common">Grape</name>
    <dbReference type="NCBI Taxonomy" id="29760"/>
    <lineage>
        <taxon>Eukaryota</taxon>
        <taxon>Viridiplantae</taxon>
        <taxon>Streptophyta</taxon>
        <taxon>Embryophyta</taxon>
        <taxon>Tracheophyta</taxon>
        <taxon>Spermatophyta</taxon>
        <taxon>Magnoliopsida</taxon>
        <taxon>eudicotyledons</taxon>
        <taxon>Gunneridae</taxon>
        <taxon>Pentapetalae</taxon>
        <taxon>rosids</taxon>
        <taxon>Vitales</taxon>
        <taxon>Vitaceae</taxon>
        <taxon>Viteae</taxon>
        <taxon>Vitis</taxon>
    </lineage>
</organism>
<evidence type="ECO:0000256" key="4">
    <source>
        <dbReference type="ARBA" id="ARBA00022759"/>
    </source>
</evidence>
<protein>
    <submittedName>
        <fullName evidence="7">Transposon Tf2-12 polyprotein</fullName>
    </submittedName>
</protein>
<dbReference type="PROSITE" id="PS50994">
    <property type="entry name" value="INTEGRASE"/>
    <property type="match status" value="1"/>
</dbReference>
<evidence type="ECO:0000313" key="8">
    <source>
        <dbReference type="Proteomes" id="UP000288805"/>
    </source>
</evidence>
<dbReference type="CDD" id="cd00303">
    <property type="entry name" value="retropepsin_like"/>
    <property type="match status" value="1"/>
</dbReference>
<feature type="domain" description="Integrase catalytic" evidence="6">
    <location>
        <begin position="790"/>
        <end position="899"/>
    </location>
</feature>
<evidence type="ECO:0000256" key="3">
    <source>
        <dbReference type="ARBA" id="ARBA00022722"/>
    </source>
</evidence>
<gene>
    <name evidence="7" type="primary">Tf2-12_50</name>
    <name evidence="7" type="ORF">CK203_047166</name>
</gene>
<evidence type="ECO:0000259" key="6">
    <source>
        <dbReference type="PROSITE" id="PS50994"/>
    </source>
</evidence>
<dbReference type="GO" id="GO:0015074">
    <property type="term" value="P:DNA integration"/>
    <property type="evidence" value="ECO:0007669"/>
    <property type="project" value="InterPro"/>
</dbReference>
<dbReference type="GO" id="GO:0003676">
    <property type="term" value="F:nucleic acid binding"/>
    <property type="evidence" value="ECO:0007669"/>
    <property type="project" value="InterPro"/>
</dbReference>
<dbReference type="InterPro" id="IPR012337">
    <property type="entry name" value="RNaseH-like_sf"/>
</dbReference>
<evidence type="ECO:0000313" key="7">
    <source>
        <dbReference type="EMBL" id="RVW75259.1"/>
    </source>
</evidence>
<keyword evidence="5" id="KW-0511">Multifunctional enzyme</keyword>
<dbReference type="GO" id="GO:0016779">
    <property type="term" value="F:nucleotidyltransferase activity"/>
    <property type="evidence" value="ECO:0007669"/>
    <property type="project" value="UniProtKB-KW"/>
</dbReference>
<keyword evidence="4" id="KW-0378">Hydrolase</keyword>
<keyword evidence="1" id="KW-0808">Transferase</keyword>